<dbReference type="RefSeq" id="WP_024856386.1">
    <property type="nucleotide sequence ID" value="NZ_JEOB01000004.1"/>
</dbReference>
<dbReference type="OrthoDB" id="1823023at2"/>
<sequence>MKKGNIHKHMTEEDGFDRRFACWCNNHNKVWHREKVRQRRKFRRKMRIILLKERGRDERF</sequence>
<reference evidence="1 2" key="1">
    <citation type="submission" date="2013-06" db="EMBL/GenBank/DDBJ databases">
        <title>Rumen cellulosomics: divergent fiber-degrading strategies revealed by comparative genome-wide analysis of six Ruminococcal strains.</title>
        <authorList>
            <person name="Dassa B."/>
            <person name="Borovok I."/>
            <person name="Lamed R."/>
            <person name="Flint H."/>
            <person name="Yeoman C.J."/>
            <person name="White B."/>
            <person name="Bayer E.A."/>
        </authorList>
    </citation>
    <scope>NUCLEOTIDE SEQUENCE [LARGE SCALE GENOMIC DNA]</scope>
    <source>
        <strain evidence="1 2">SY3</strain>
    </source>
</reference>
<dbReference type="Proteomes" id="UP000021369">
    <property type="component" value="Unassembled WGS sequence"/>
</dbReference>
<comment type="caution">
    <text evidence="1">The sequence shown here is derived from an EMBL/GenBank/DDBJ whole genome shotgun (WGS) entry which is preliminary data.</text>
</comment>
<evidence type="ECO:0000313" key="1">
    <source>
        <dbReference type="EMBL" id="EXM38108.1"/>
    </source>
</evidence>
<evidence type="ECO:0000313" key="2">
    <source>
        <dbReference type="Proteomes" id="UP000021369"/>
    </source>
</evidence>
<dbReference type="PATRIC" id="fig|1341156.4.peg.3121"/>
<dbReference type="AlphaFoldDB" id="A0A011VU30"/>
<organism evidence="1 2">
    <name type="scientific">Ruminococcus albus SY3</name>
    <dbReference type="NCBI Taxonomy" id="1341156"/>
    <lineage>
        <taxon>Bacteria</taxon>
        <taxon>Bacillati</taxon>
        <taxon>Bacillota</taxon>
        <taxon>Clostridia</taxon>
        <taxon>Eubacteriales</taxon>
        <taxon>Oscillospiraceae</taxon>
        <taxon>Ruminococcus</taxon>
    </lineage>
</organism>
<dbReference type="EMBL" id="JEOB01000004">
    <property type="protein sequence ID" value="EXM38108.1"/>
    <property type="molecule type" value="Genomic_DNA"/>
</dbReference>
<accession>A0A011VU30</accession>
<name>A0A011VU30_RUMAL</name>
<keyword evidence="2" id="KW-1185">Reference proteome</keyword>
<proteinExistence type="predicted"/>
<protein>
    <submittedName>
        <fullName evidence="1">Uncharacterized protein</fullName>
    </submittedName>
</protein>
<gene>
    <name evidence="1" type="ORF">RASY3_17600</name>
</gene>